<accession>A0ABR1HPB8</accession>
<gene>
    <name evidence="2" type="ORF">QQZ08_009242</name>
</gene>
<keyword evidence="3" id="KW-1185">Reference proteome</keyword>
<protein>
    <submittedName>
        <fullName evidence="2">Uncharacterized protein</fullName>
    </submittedName>
</protein>
<reference evidence="2 3" key="1">
    <citation type="journal article" date="2025" name="Microbiol. Resour. Announc.">
        <title>Draft genome sequences for Neonectria magnoliae and Neonectria punicea, canker pathogens of Liriodendron tulipifera and Acer saccharum in West Virginia.</title>
        <authorList>
            <person name="Petronek H.M."/>
            <person name="Kasson M.T."/>
            <person name="Metheny A.M."/>
            <person name="Stauder C.M."/>
            <person name="Lovett B."/>
            <person name="Lynch S.C."/>
            <person name="Garnas J.R."/>
            <person name="Kasson L.R."/>
            <person name="Stajich J.E."/>
        </authorList>
    </citation>
    <scope>NUCLEOTIDE SEQUENCE [LARGE SCALE GENOMIC DNA]</scope>
    <source>
        <strain evidence="2 3">NRRL 64651</strain>
    </source>
</reference>
<dbReference type="Proteomes" id="UP001498421">
    <property type="component" value="Unassembled WGS sequence"/>
</dbReference>
<evidence type="ECO:0000313" key="2">
    <source>
        <dbReference type="EMBL" id="KAK7423075.1"/>
    </source>
</evidence>
<comment type="caution">
    <text evidence="2">The sequence shown here is derived from an EMBL/GenBank/DDBJ whole genome shotgun (WGS) entry which is preliminary data.</text>
</comment>
<dbReference type="EMBL" id="JAZAVK010000102">
    <property type="protein sequence ID" value="KAK7423075.1"/>
    <property type="molecule type" value="Genomic_DNA"/>
</dbReference>
<proteinExistence type="predicted"/>
<sequence length="243" mass="27170">MGSLEILGSKSNMDLAPKSGEAGQSASEQPPPYEIDQPRQEQLPAPEELPTLVLNGSQIFSASSPSRILYEISNPPCDASAKIYGIEKIRYRVADASSEPSLKSRVDHIYDFKGDWTSLNDRNVELIGKTSQKRTYPKLIMSQGLSTSSFKVTDLLRAEADLRGRLNQGRNNIILWKDADGQVIARESKLSRDKEGKVQDLPRLAIEATLEEKFFDLLVACWCARVWKEAEKDLKEPLSWGKC</sequence>
<name>A0ABR1HPB8_9HYPO</name>
<organism evidence="2 3">
    <name type="scientific">Neonectria magnoliae</name>
    <dbReference type="NCBI Taxonomy" id="2732573"/>
    <lineage>
        <taxon>Eukaryota</taxon>
        <taxon>Fungi</taxon>
        <taxon>Dikarya</taxon>
        <taxon>Ascomycota</taxon>
        <taxon>Pezizomycotina</taxon>
        <taxon>Sordariomycetes</taxon>
        <taxon>Hypocreomycetidae</taxon>
        <taxon>Hypocreales</taxon>
        <taxon>Nectriaceae</taxon>
        <taxon>Neonectria</taxon>
    </lineage>
</organism>
<evidence type="ECO:0000313" key="3">
    <source>
        <dbReference type="Proteomes" id="UP001498421"/>
    </source>
</evidence>
<feature type="region of interest" description="Disordered" evidence="1">
    <location>
        <begin position="1"/>
        <end position="41"/>
    </location>
</feature>
<evidence type="ECO:0000256" key="1">
    <source>
        <dbReference type="SAM" id="MobiDB-lite"/>
    </source>
</evidence>